<dbReference type="PROSITE" id="PS50994">
    <property type="entry name" value="INTEGRASE"/>
    <property type="match status" value="1"/>
</dbReference>
<keyword evidence="4" id="KW-1185">Reference proteome</keyword>
<evidence type="ECO:0000313" key="4">
    <source>
        <dbReference type="Proteomes" id="UP000762676"/>
    </source>
</evidence>
<organism evidence="3 4">
    <name type="scientific">Elysia marginata</name>
    <dbReference type="NCBI Taxonomy" id="1093978"/>
    <lineage>
        <taxon>Eukaryota</taxon>
        <taxon>Metazoa</taxon>
        <taxon>Spiralia</taxon>
        <taxon>Lophotrochozoa</taxon>
        <taxon>Mollusca</taxon>
        <taxon>Gastropoda</taxon>
        <taxon>Heterobranchia</taxon>
        <taxon>Euthyneura</taxon>
        <taxon>Panpulmonata</taxon>
        <taxon>Sacoglossa</taxon>
        <taxon>Placobranchoidea</taxon>
        <taxon>Plakobranchidae</taxon>
        <taxon>Elysia</taxon>
    </lineage>
</organism>
<feature type="region of interest" description="Disordered" evidence="1">
    <location>
        <begin position="325"/>
        <end position="397"/>
    </location>
</feature>
<dbReference type="Gene3D" id="3.30.420.10">
    <property type="entry name" value="Ribonuclease H-like superfamily/Ribonuclease H"/>
    <property type="match status" value="1"/>
</dbReference>
<reference evidence="3 4" key="1">
    <citation type="journal article" date="2021" name="Elife">
        <title>Chloroplast acquisition without the gene transfer in kleptoplastic sea slugs, Plakobranchus ocellatus.</title>
        <authorList>
            <person name="Maeda T."/>
            <person name="Takahashi S."/>
            <person name="Yoshida T."/>
            <person name="Shimamura S."/>
            <person name="Takaki Y."/>
            <person name="Nagai Y."/>
            <person name="Toyoda A."/>
            <person name="Suzuki Y."/>
            <person name="Arimoto A."/>
            <person name="Ishii H."/>
            <person name="Satoh N."/>
            <person name="Nishiyama T."/>
            <person name="Hasebe M."/>
            <person name="Maruyama T."/>
            <person name="Minagawa J."/>
            <person name="Obokata J."/>
            <person name="Shigenobu S."/>
        </authorList>
    </citation>
    <scope>NUCLEOTIDE SEQUENCE [LARGE SCALE GENOMIC DNA]</scope>
</reference>
<dbReference type="Proteomes" id="UP000762676">
    <property type="component" value="Unassembled WGS sequence"/>
</dbReference>
<dbReference type="PANTHER" id="PTHR38681">
    <property type="entry name" value="RETROVIRUS-RELATED POL POLYPROTEIN FROM TRANSPOSON 412-LIKE PROTEIN-RELATED"/>
    <property type="match status" value="1"/>
</dbReference>
<dbReference type="GO" id="GO:0003676">
    <property type="term" value="F:nucleic acid binding"/>
    <property type="evidence" value="ECO:0007669"/>
    <property type="project" value="InterPro"/>
</dbReference>
<feature type="compositionally biased region" description="Basic and acidic residues" evidence="1">
    <location>
        <begin position="1"/>
        <end position="12"/>
    </location>
</feature>
<evidence type="ECO:0000313" key="3">
    <source>
        <dbReference type="EMBL" id="GFS01734.1"/>
    </source>
</evidence>
<comment type="caution">
    <text evidence="3">The sequence shown here is derived from an EMBL/GenBank/DDBJ whole genome shotgun (WGS) entry which is preliminary data.</text>
</comment>
<sequence>MDWNELRRDTGTRPKPYRSVPMNNTATILAGSRSFPLTLDTYLERGNYIFHHGYQKFKNILVRPSKHLAYQKRDCRNINIDIVGPLPKSCNQRYLITIIDRNTRWPEAIPIPNITTAECVQALVGGWISRFGIPEDISSDRGSQFTSALWTEIAKRLGVKVHRTTAFHPQANGMVKRFHRTLKAALKARLTGNNWVEELPWVLLGLRIAPKEDLGYSSAELVYGEPLTVPGEFTASQASPWSATDFLTAFRAKRQLLTPRQTVHHSKQHTYLPPSLLTAKYVYIRTDTVKTQLQRPYSGPYTVLAPGEKTFLVDMGGRAERISIDRLKSAQVDPTKPVQLQQPARRGRPPALPRPPSATETDDTRGQPAAQTHHRQLTSRTGRQAVRPRKHKPKRVSESYCLKNLAVRKRRKLLPLVHCVRKDDGRRKLPALSLRYDREVKMKSAEIDLQGGRNMPREIASNGEVSHSVTNLDSALTMLMAVNVYGEEAVKDTKQIALGNTTGGVEHL</sequence>
<evidence type="ECO:0000259" key="2">
    <source>
        <dbReference type="PROSITE" id="PS50994"/>
    </source>
</evidence>
<feature type="domain" description="Integrase catalytic" evidence="2">
    <location>
        <begin position="60"/>
        <end position="238"/>
    </location>
</feature>
<dbReference type="SUPFAM" id="SSF53098">
    <property type="entry name" value="Ribonuclease H-like"/>
    <property type="match status" value="1"/>
</dbReference>
<dbReference type="InterPro" id="IPR036397">
    <property type="entry name" value="RNaseH_sf"/>
</dbReference>
<evidence type="ECO:0000256" key="1">
    <source>
        <dbReference type="SAM" id="MobiDB-lite"/>
    </source>
</evidence>
<dbReference type="FunFam" id="3.30.420.10:FF:000032">
    <property type="entry name" value="Retrovirus-related Pol polyprotein from transposon 297-like Protein"/>
    <property type="match status" value="1"/>
</dbReference>
<dbReference type="AlphaFoldDB" id="A0AAV4HXT0"/>
<dbReference type="EMBL" id="BMAT01009214">
    <property type="protein sequence ID" value="GFS01734.1"/>
    <property type="molecule type" value="Genomic_DNA"/>
</dbReference>
<dbReference type="PANTHER" id="PTHR38681:SF1">
    <property type="entry name" value="RETROVIRUS-RELATED POL POLYPROTEIN FROM TRANSPOSON 412-LIKE PROTEIN"/>
    <property type="match status" value="1"/>
</dbReference>
<accession>A0AAV4HXT0</accession>
<name>A0AAV4HXT0_9GAST</name>
<dbReference type="InterPro" id="IPR001584">
    <property type="entry name" value="Integrase_cat-core"/>
</dbReference>
<dbReference type="GO" id="GO:0015074">
    <property type="term" value="P:DNA integration"/>
    <property type="evidence" value="ECO:0007669"/>
    <property type="project" value="InterPro"/>
</dbReference>
<feature type="region of interest" description="Disordered" evidence="1">
    <location>
        <begin position="1"/>
        <end position="20"/>
    </location>
</feature>
<protein>
    <submittedName>
        <fullName evidence="3">Pol polyprotein</fullName>
    </submittedName>
</protein>
<dbReference type="Pfam" id="PF00665">
    <property type="entry name" value="rve"/>
    <property type="match status" value="1"/>
</dbReference>
<proteinExistence type="predicted"/>
<dbReference type="InterPro" id="IPR012337">
    <property type="entry name" value="RNaseH-like_sf"/>
</dbReference>
<gene>
    <name evidence="3" type="ORF">ElyMa_004589100</name>
</gene>